<dbReference type="GO" id="GO:0006974">
    <property type="term" value="P:DNA damage response"/>
    <property type="evidence" value="ECO:0007669"/>
    <property type="project" value="TreeGrafter"/>
</dbReference>
<dbReference type="PANTHER" id="PTHR12805:SF0">
    <property type="entry name" value="DNA_RNA-BINDING PROTEIN KIN17"/>
    <property type="match status" value="1"/>
</dbReference>
<organism evidence="8">
    <name type="scientific">Anisakis simplex</name>
    <name type="common">Herring worm</name>
    <dbReference type="NCBI Taxonomy" id="6269"/>
    <lineage>
        <taxon>Eukaryota</taxon>
        <taxon>Metazoa</taxon>
        <taxon>Ecdysozoa</taxon>
        <taxon>Nematoda</taxon>
        <taxon>Chromadorea</taxon>
        <taxon>Rhabditida</taxon>
        <taxon>Spirurina</taxon>
        <taxon>Ascaridomorpha</taxon>
        <taxon>Ascaridoidea</taxon>
        <taxon>Anisakidae</taxon>
        <taxon>Anisakis</taxon>
        <taxon>Anisakis simplex complex</taxon>
    </lineage>
</organism>
<evidence type="ECO:0000313" key="8">
    <source>
        <dbReference type="WBParaSite" id="ASIM_0002142401-mRNA-1"/>
    </source>
</evidence>
<evidence type="ECO:0000256" key="2">
    <source>
        <dbReference type="ARBA" id="ARBA00022723"/>
    </source>
</evidence>
<evidence type="ECO:0000256" key="3">
    <source>
        <dbReference type="ARBA" id="ARBA00022771"/>
    </source>
</evidence>
<accession>A0A0M3KK95</accession>
<reference evidence="6 7" key="2">
    <citation type="submission" date="2018-11" db="EMBL/GenBank/DDBJ databases">
        <authorList>
            <consortium name="Pathogen Informatics"/>
        </authorList>
    </citation>
    <scope>NUCLEOTIDE SEQUENCE [LARGE SCALE GENOMIC DNA]</scope>
</reference>
<dbReference type="GO" id="GO:0008270">
    <property type="term" value="F:zinc ion binding"/>
    <property type="evidence" value="ECO:0007669"/>
    <property type="project" value="UniProtKB-KW"/>
</dbReference>
<feature type="domain" description="DNA/RNA-binding protein Kin17 WH-like" evidence="5">
    <location>
        <begin position="7"/>
        <end position="131"/>
    </location>
</feature>
<dbReference type="InterPro" id="IPR037321">
    <property type="entry name" value="KIN17-like"/>
</dbReference>
<keyword evidence="4" id="KW-0862">Zinc</keyword>
<evidence type="ECO:0000313" key="7">
    <source>
        <dbReference type="Proteomes" id="UP000267096"/>
    </source>
</evidence>
<evidence type="ECO:0000256" key="4">
    <source>
        <dbReference type="ARBA" id="ARBA00022833"/>
    </source>
</evidence>
<sequence>MSEAHQRQLLLFAETPHVYLKEYSKEFQKGFLLVLKNTFGTKRVRANEVYQEYIRDKLHVHMNSTTWHTLTNFINYLGSEGICRVDLTEKGWFIALIDQEEEMRKAEAAQKVKANYDDEQHHQQLLAERAERSD</sequence>
<dbReference type="Pfam" id="PF10357">
    <property type="entry name" value="WH_KIN17"/>
    <property type="match status" value="1"/>
</dbReference>
<gene>
    <name evidence="6" type="ORF">ASIM_LOCUS20794</name>
</gene>
<reference evidence="8" key="1">
    <citation type="submission" date="2017-02" db="UniProtKB">
        <authorList>
            <consortium name="WormBaseParasite"/>
        </authorList>
    </citation>
    <scope>IDENTIFICATION</scope>
</reference>
<evidence type="ECO:0000259" key="5">
    <source>
        <dbReference type="SMART" id="SM01253"/>
    </source>
</evidence>
<dbReference type="OrthoDB" id="10266249at2759"/>
<keyword evidence="7" id="KW-1185">Reference proteome</keyword>
<dbReference type="InterPro" id="IPR019447">
    <property type="entry name" value="DNA/RNA-bd_Kin17_WH-like_dom"/>
</dbReference>
<dbReference type="WBParaSite" id="ASIM_0002142401-mRNA-1">
    <property type="protein sequence ID" value="ASIM_0002142401-mRNA-1"/>
    <property type="gene ID" value="ASIM_0002142401"/>
</dbReference>
<dbReference type="SMART" id="SM01253">
    <property type="entry name" value="Kin17_mid"/>
    <property type="match status" value="1"/>
</dbReference>
<proteinExistence type="inferred from homology"/>
<name>A0A0M3KK95_ANISI</name>
<keyword evidence="2" id="KW-0479">Metal-binding</keyword>
<dbReference type="GO" id="GO:0006260">
    <property type="term" value="P:DNA replication"/>
    <property type="evidence" value="ECO:0007669"/>
    <property type="project" value="TreeGrafter"/>
</dbReference>
<dbReference type="GO" id="GO:0005634">
    <property type="term" value="C:nucleus"/>
    <property type="evidence" value="ECO:0007669"/>
    <property type="project" value="TreeGrafter"/>
</dbReference>
<dbReference type="FunFam" id="1.10.10.2030:FF:000001">
    <property type="entry name" value="DNA/RNA-binding protein KIN17, putative"/>
    <property type="match status" value="1"/>
</dbReference>
<dbReference type="AlphaFoldDB" id="A0A0M3KK95"/>
<dbReference type="PANTHER" id="PTHR12805">
    <property type="entry name" value="KIN17 KIN, ANTIGENIC DETERMINANT OF RECA PROTEIN HOMOLOG"/>
    <property type="match status" value="1"/>
</dbReference>
<dbReference type="Gene3D" id="1.10.10.2030">
    <property type="entry name" value="DNA/RNA-binding protein Kin17, conserved domain"/>
    <property type="match status" value="1"/>
</dbReference>
<dbReference type="Proteomes" id="UP000267096">
    <property type="component" value="Unassembled WGS sequence"/>
</dbReference>
<evidence type="ECO:0000256" key="1">
    <source>
        <dbReference type="ARBA" id="ARBA00008517"/>
    </source>
</evidence>
<comment type="similarity">
    <text evidence="1">Belongs to the KIN17 family.</text>
</comment>
<protein>
    <submittedName>
        <fullName evidence="8">DNA/RNA-binding protein KIN17 (inferred by orthology to a human protein)</fullName>
    </submittedName>
</protein>
<evidence type="ECO:0000313" key="6">
    <source>
        <dbReference type="EMBL" id="VDK79699.1"/>
    </source>
</evidence>
<dbReference type="GO" id="GO:0003690">
    <property type="term" value="F:double-stranded DNA binding"/>
    <property type="evidence" value="ECO:0007669"/>
    <property type="project" value="TreeGrafter"/>
</dbReference>
<dbReference type="EMBL" id="UYRR01040723">
    <property type="protein sequence ID" value="VDK79699.1"/>
    <property type="molecule type" value="Genomic_DNA"/>
</dbReference>
<keyword evidence="3" id="KW-0863">Zinc-finger</keyword>
<dbReference type="InterPro" id="IPR038254">
    <property type="entry name" value="KIN17_WH-like_sf"/>
</dbReference>